<dbReference type="Proteomes" id="UP000005824">
    <property type="component" value="Unassembled WGS sequence"/>
</dbReference>
<comment type="caution">
    <text evidence="1">The sequence shown here is derived from an EMBL/GenBank/DDBJ whole genome shotgun (WGS) entry which is preliminary data.</text>
</comment>
<evidence type="ECO:0000313" key="2">
    <source>
        <dbReference type="Proteomes" id="UP000005824"/>
    </source>
</evidence>
<evidence type="ECO:0000313" key="1">
    <source>
        <dbReference type="EMBL" id="EDY21921.1"/>
    </source>
</evidence>
<reference evidence="1 2" key="1">
    <citation type="journal article" date="2011" name="J. Bacteriol.">
        <title>Genome sequence of Chthoniobacter flavus Ellin428, an aerobic heterotrophic soil bacterium.</title>
        <authorList>
            <person name="Kant R."/>
            <person name="van Passel M.W."/>
            <person name="Palva A."/>
            <person name="Lucas S."/>
            <person name="Lapidus A."/>
            <person name="Glavina Del Rio T."/>
            <person name="Dalin E."/>
            <person name="Tice H."/>
            <person name="Bruce D."/>
            <person name="Goodwin L."/>
            <person name="Pitluck S."/>
            <person name="Larimer F.W."/>
            <person name="Land M.L."/>
            <person name="Hauser L."/>
            <person name="Sangwan P."/>
            <person name="de Vos W.M."/>
            <person name="Janssen P.H."/>
            <person name="Smidt H."/>
        </authorList>
    </citation>
    <scope>NUCLEOTIDE SEQUENCE [LARGE SCALE GENOMIC DNA]</scope>
    <source>
        <strain evidence="1 2">Ellin428</strain>
    </source>
</reference>
<accession>B4CVA8</accession>
<dbReference type="InParanoid" id="B4CVA8"/>
<organism evidence="1 2">
    <name type="scientific">Chthoniobacter flavus Ellin428</name>
    <dbReference type="NCBI Taxonomy" id="497964"/>
    <lineage>
        <taxon>Bacteria</taxon>
        <taxon>Pseudomonadati</taxon>
        <taxon>Verrucomicrobiota</taxon>
        <taxon>Spartobacteria</taxon>
        <taxon>Chthoniobacterales</taxon>
        <taxon>Chthoniobacteraceae</taxon>
        <taxon>Chthoniobacter</taxon>
    </lineage>
</organism>
<protein>
    <submittedName>
        <fullName evidence="1">Uncharacterized protein</fullName>
    </submittedName>
</protein>
<sequence length="97" mass="10282">MALRAFVPVGDWKVAAPKALSVSTPKHRAKMWVMLSVLYRFGNRLSKAAGDSRTPGTQASMAPGFEFIFPTQLAGGGTAPPPSKLASMLCTWPCTGT</sequence>
<name>B4CVA8_9BACT</name>
<proteinExistence type="predicted"/>
<dbReference type="EMBL" id="ABVL01000001">
    <property type="protein sequence ID" value="EDY21921.1"/>
    <property type="molecule type" value="Genomic_DNA"/>
</dbReference>
<keyword evidence="2" id="KW-1185">Reference proteome</keyword>
<gene>
    <name evidence="1" type="ORF">CfE428DRAFT_0046</name>
</gene>
<dbReference type="AlphaFoldDB" id="B4CVA8"/>